<dbReference type="STRING" id="745820.SAMN04488053_10563"/>
<evidence type="ECO:0000313" key="3">
    <source>
        <dbReference type="Proteomes" id="UP000198778"/>
    </source>
</evidence>
<dbReference type="Pfam" id="PF00078">
    <property type="entry name" value="RVT_1"/>
    <property type="match status" value="1"/>
</dbReference>
<evidence type="ECO:0000313" key="2">
    <source>
        <dbReference type="EMBL" id="SDN97529.1"/>
    </source>
</evidence>
<protein>
    <submittedName>
        <fullName evidence="2">Reverse transcriptase (RNA-dependent DNA polymerase)</fullName>
    </submittedName>
</protein>
<keyword evidence="3" id="KW-1185">Reference proteome</keyword>
<gene>
    <name evidence="2" type="ORF">SAMN04488053_10563</name>
</gene>
<dbReference type="Proteomes" id="UP000198778">
    <property type="component" value="Unassembled WGS sequence"/>
</dbReference>
<dbReference type="PROSITE" id="PS50878">
    <property type="entry name" value="RT_POL"/>
    <property type="match status" value="1"/>
</dbReference>
<keyword evidence="2" id="KW-0808">Transferase</keyword>
<feature type="domain" description="Reverse transcriptase" evidence="1">
    <location>
        <begin position="61"/>
        <end position="294"/>
    </location>
</feature>
<dbReference type="RefSeq" id="WP_090842788.1">
    <property type="nucleotide sequence ID" value="NZ_FNIL01000005.1"/>
</dbReference>
<keyword evidence="2" id="KW-0695">RNA-directed DNA polymerase</keyword>
<dbReference type="GO" id="GO:0003964">
    <property type="term" value="F:RNA-directed DNA polymerase activity"/>
    <property type="evidence" value="ECO:0007669"/>
    <property type="project" value="UniProtKB-KW"/>
</dbReference>
<name>A0A1H0FSR9_9BACI</name>
<sequence length="486" mass="57808">MDNDLKVKHLAYNYVLAVSNNKYKPQTIANLKILESLGKENIINILSMSIEDFCHQYKPIKVRDFVYKSDFFTPRNVYLINPLYYTYYTYLVFLLVSKLSEEKMDFSKKKMKVFYSGIFDSTLNEKQIKKCGEYKTSYTLFQKERKKHLGRAALKIDVQDFFNSIKIPNLIAKLKEIFGVNQIILDLEYLFEYCELDSLPQFHYSIASSILSQIYLTDFDSKVSDLLVREDLQLIRYVDDIYIIYNSGNYDKKKNNRVLNEISHFLWEDFLVLNTSKTKMLSPDEYKSIIELYVSEYDEDNFNSFSSEKLIEDKALNVVEDGFLNILIKELNEIEKKDGVDLDQYINLTHEYLSINGDDSGKVINNLIFSKKWMYLEDEDLKALIYNWKYILFNPAQFTILYILIYRHLENERIINDEDVRIKNILNYLYNNDLFTFRDSLVAVSYLFQSNINNQDLLDKIKLVNPEYVYYFELYIQDTSNKYYSS</sequence>
<keyword evidence="2" id="KW-0548">Nucleotidyltransferase</keyword>
<evidence type="ECO:0000259" key="1">
    <source>
        <dbReference type="PROSITE" id="PS50878"/>
    </source>
</evidence>
<organism evidence="2 3">
    <name type="scientific">Alkalicoccus daliensis</name>
    <dbReference type="NCBI Taxonomy" id="745820"/>
    <lineage>
        <taxon>Bacteria</taxon>
        <taxon>Bacillati</taxon>
        <taxon>Bacillota</taxon>
        <taxon>Bacilli</taxon>
        <taxon>Bacillales</taxon>
        <taxon>Bacillaceae</taxon>
        <taxon>Alkalicoccus</taxon>
    </lineage>
</organism>
<dbReference type="InterPro" id="IPR000477">
    <property type="entry name" value="RT_dom"/>
</dbReference>
<dbReference type="EMBL" id="FNIL01000005">
    <property type="protein sequence ID" value="SDN97529.1"/>
    <property type="molecule type" value="Genomic_DNA"/>
</dbReference>
<accession>A0A1H0FSR9</accession>
<proteinExistence type="predicted"/>
<dbReference type="OrthoDB" id="9793236at2"/>
<reference evidence="3" key="1">
    <citation type="submission" date="2016-10" db="EMBL/GenBank/DDBJ databases">
        <authorList>
            <person name="Varghese N."/>
            <person name="Submissions S."/>
        </authorList>
    </citation>
    <scope>NUCLEOTIDE SEQUENCE [LARGE SCALE GENOMIC DNA]</scope>
    <source>
        <strain evidence="3">CGMCC 1.10369</strain>
    </source>
</reference>
<dbReference type="CDD" id="cd01646">
    <property type="entry name" value="RT_Bac_retron_I"/>
    <property type="match status" value="1"/>
</dbReference>
<dbReference type="AlphaFoldDB" id="A0A1H0FSR9"/>